<dbReference type="InterPro" id="IPR006553">
    <property type="entry name" value="Leu-rich_rpt_Cys-con_subtyp"/>
</dbReference>
<reference evidence="1" key="2">
    <citation type="submission" date="2021-12" db="EMBL/GenBank/DDBJ databases">
        <title>Resequencing data analysis of finger millet.</title>
        <authorList>
            <person name="Hatakeyama M."/>
            <person name="Aluri S."/>
            <person name="Balachadran M.T."/>
            <person name="Sivarajan S.R."/>
            <person name="Poveda L."/>
            <person name="Shimizu-Inatsugi R."/>
            <person name="Schlapbach R."/>
            <person name="Sreeman S.M."/>
            <person name="Shimizu K.K."/>
        </authorList>
    </citation>
    <scope>NUCLEOTIDE SEQUENCE</scope>
</reference>
<gene>
    <name evidence="1" type="primary">gb22918</name>
    <name evidence="1" type="ORF">PR202_gb22918</name>
</gene>
<evidence type="ECO:0000313" key="2">
    <source>
        <dbReference type="Proteomes" id="UP001054889"/>
    </source>
</evidence>
<dbReference type="InterPro" id="IPR032675">
    <property type="entry name" value="LRR_dom_sf"/>
</dbReference>
<dbReference type="PANTHER" id="PTHR13318:SF216">
    <property type="entry name" value="F-BOX DOMAIN CONTAINING PROTEIN"/>
    <property type="match status" value="1"/>
</dbReference>
<dbReference type="EMBL" id="BQKI01000085">
    <property type="protein sequence ID" value="GJN34269.1"/>
    <property type="molecule type" value="Genomic_DNA"/>
</dbReference>
<evidence type="ECO:0000313" key="1">
    <source>
        <dbReference type="EMBL" id="GJN34269.1"/>
    </source>
</evidence>
<protein>
    <submittedName>
        <fullName evidence="1">Uncharacterized protein</fullName>
    </submittedName>
</protein>
<name>A0AAV5FEW9_ELECO</name>
<dbReference type="SUPFAM" id="SSF52047">
    <property type="entry name" value="RNI-like"/>
    <property type="match status" value="1"/>
</dbReference>
<organism evidence="1 2">
    <name type="scientific">Eleusine coracana subsp. coracana</name>
    <dbReference type="NCBI Taxonomy" id="191504"/>
    <lineage>
        <taxon>Eukaryota</taxon>
        <taxon>Viridiplantae</taxon>
        <taxon>Streptophyta</taxon>
        <taxon>Embryophyta</taxon>
        <taxon>Tracheophyta</taxon>
        <taxon>Spermatophyta</taxon>
        <taxon>Magnoliopsida</taxon>
        <taxon>Liliopsida</taxon>
        <taxon>Poales</taxon>
        <taxon>Poaceae</taxon>
        <taxon>PACMAD clade</taxon>
        <taxon>Chloridoideae</taxon>
        <taxon>Cynodonteae</taxon>
        <taxon>Eleusininae</taxon>
        <taxon>Eleusine</taxon>
    </lineage>
</organism>
<dbReference type="GO" id="GO:0019005">
    <property type="term" value="C:SCF ubiquitin ligase complex"/>
    <property type="evidence" value="ECO:0007669"/>
    <property type="project" value="TreeGrafter"/>
</dbReference>
<comment type="caution">
    <text evidence="1">The sequence shown here is derived from an EMBL/GenBank/DDBJ whole genome shotgun (WGS) entry which is preliminary data.</text>
</comment>
<dbReference type="AlphaFoldDB" id="A0AAV5FEW9"/>
<dbReference type="SMART" id="SM00367">
    <property type="entry name" value="LRR_CC"/>
    <property type="match status" value="5"/>
</dbReference>
<proteinExistence type="predicted"/>
<dbReference type="Gene3D" id="3.80.10.10">
    <property type="entry name" value="Ribonuclease Inhibitor"/>
    <property type="match status" value="1"/>
</dbReference>
<sequence>MKLRKFELQIRGLPDILFDPDDPSYVSHNQYRYDFCCEALKDLTLVRLTTVPEIGLHCLLSKCVALEKLRLSCITGIKDNDMVTLAHNCSNLRSISLLLRPEYCEGYAYRTALTDDTLKALALRCPMLQSVELAFFGCLPDWPEIGFTQDGLITLIQSCPIHELVLRRANIFDDEGMKALSCAQFLESLKLVQIIAITNAGMRHLAHNPSLMNLTLELCDGITDDGVGEVVRRRKLDSLTIEKCAKVSQEAVKGAAKSVQYTDDCPSFKRWVDCCLYGNKYCDHLA</sequence>
<keyword evidence="2" id="KW-1185">Reference proteome</keyword>
<accession>A0AAV5FEW9</accession>
<dbReference type="PANTHER" id="PTHR13318">
    <property type="entry name" value="PARTNER OF PAIRED, ISOFORM B-RELATED"/>
    <property type="match status" value="1"/>
</dbReference>
<reference evidence="1" key="1">
    <citation type="journal article" date="2018" name="DNA Res.">
        <title>Multiple hybrid de novo genome assembly of finger millet, an orphan allotetraploid crop.</title>
        <authorList>
            <person name="Hatakeyama M."/>
            <person name="Aluri S."/>
            <person name="Balachadran M.T."/>
            <person name="Sivarajan S.R."/>
            <person name="Patrignani A."/>
            <person name="Gruter S."/>
            <person name="Poveda L."/>
            <person name="Shimizu-Inatsugi R."/>
            <person name="Baeten J."/>
            <person name="Francoijs K.J."/>
            <person name="Nataraja K.N."/>
            <person name="Reddy Y.A.N."/>
            <person name="Phadnis S."/>
            <person name="Ravikumar R.L."/>
            <person name="Schlapbach R."/>
            <person name="Sreeman S.M."/>
            <person name="Shimizu K.K."/>
        </authorList>
    </citation>
    <scope>NUCLEOTIDE SEQUENCE</scope>
</reference>
<dbReference type="Proteomes" id="UP001054889">
    <property type="component" value="Unassembled WGS sequence"/>
</dbReference>
<dbReference type="GO" id="GO:0031146">
    <property type="term" value="P:SCF-dependent proteasomal ubiquitin-dependent protein catabolic process"/>
    <property type="evidence" value="ECO:0007669"/>
    <property type="project" value="TreeGrafter"/>
</dbReference>